<feature type="domain" description="Conserved oligomeric Golgi complex subunit 5 N-terminal" evidence="5">
    <location>
        <begin position="18"/>
        <end position="141"/>
    </location>
</feature>
<feature type="domain" description="Conserved oligomeric Golgi complex subunit 5 helical" evidence="6">
    <location>
        <begin position="171"/>
        <end position="380"/>
    </location>
</feature>
<evidence type="ECO:0000256" key="3">
    <source>
        <dbReference type="ARBA" id="ARBA00023034"/>
    </source>
</evidence>
<dbReference type="PANTHER" id="PTHR13228">
    <property type="entry name" value="CONSERVED OLIGOMERIC GOLGI COMPLEX COMPONENT 5"/>
    <property type="match status" value="1"/>
</dbReference>
<organism evidence="7">
    <name type="scientific">Hirondellea gigas</name>
    <dbReference type="NCBI Taxonomy" id="1518452"/>
    <lineage>
        <taxon>Eukaryota</taxon>
        <taxon>Metazoa</taxon>
        <taxon>Ecdysozoa</taxon>
        <taxon>Arthropoda</taxon>
        <taxon>Crustacea</taxon>
        <taxon>Multicrustacea</taxon>
        <taxon>Malacostraca</taxon>
        <taxon>Eumalacostraca</taxon>
        <taxon>Peracarida</taxon>
        <taxon>Amphipoda</taxon>
        <taxon>Amphilochidea</taxon>
        <taxon>Lysianassida</taxon>
        <taxon>Lysianassidira</taxon>
        <taxon>Lysianassoidea</taxon>
        <taxon>Lysianassidae</taxon>
        <taxon>Hirondellea</taxon>
    </lineage>
</organism>
<comment type="subcellular location">
    <subcellularLocation>
        <location evidence="1">Golgi apparatus membrane</location>
        <topology evidence="1">Peripheral membrane protein</topology>
    </subcellularLocation>
</comment>
<evidence type="ECO:0000256" key="1">
    <source>
        <dbReference type="ARBA" id="ARBA00004395"/>
    </source>
</evidence>
<keyword evidence="3" id="KW-0333">Golgi apparatus</keyword>
<dbReference type="PANTHER" id="PTHR13228:SF3">
    <property type="entry name" value="CONSERVED OLIGOMERIC GOLGI COMPLEX SUBUNIT 5"/>
    <property type="match status" value="1"/>
</dbReference>
<name>A0A2P2I785_9CRUS</name>
<evidence type="ECO:0000259" key="6">
    <source>
        <dbReference type="Pfam" id="PF20649"/>
    </source>
</evidence>
<evidence type="ECO:0000259" key="5">
    <source>
        <dbReference type="Pfam" id="PF10392"/>
    </source>
</evidence>
<accession>A0A2P2I785</accession>
<dbReference type="GO" id="GO:0000139">
    <property type="term" value="C:Golgi membrane"/>
    <property type="evidence" value="ECO:0007669"/>
    <property type="project" value="UniProtKB-SubCell"/>
</dbReference>
<protein>
    <recommendedName>
        <fullName evidence="2">Conserved oligomeric Golgi complex subunit 5</fullName>
    </recommendedName>
</protein>
<dbReference type="AlphaFoldDB" id="A0A2P2I785"/>
<reference evidence="7" key="1">
    <citation type="journal article" date="2018" name="Biosci. Biotechnol. Biochem.">
        <title>Polysaccharide hydrolase of the hadal zone amphipods Hirondellea gigas.</title>
        <authorList>
            <person name="Kobayashi H."/>
            <person name="Nagahama T."/>
            <person name="Arai W."/>
            <person name="Sasagawa Y."/>
            <person name="Umeda M."/>
            <person name="Hayashi T."/>
            <person name="Nikaido I."/>
            <person name="Watanabe H."/>
            <person name="Oguri K."/>
            <person name="Kitazato H."/>
            <person name="Fujioka K."/>
            <person name="Kido Y."/>
            <person name="Takami H."/>
        </authorList>
    </citation>
    <scope>NUCLEOTIDE SEQUENCE</scope>
    <source>
        <tissue evidence="7">Whole body</tissue>
    </source>
</reference>
<dbReference type="InterPro" id="IPR048485">
    <property type="entry name" value="COG5_helical"/>
</dbReference>
<dbReference type="EMBL" id="IACF01004182">
    <property type="protein sequence ID" value="LAB69776.1"/>
    <property type="molecule type" value="mRNA"/>
</dbReference>
<dbReference type="Pfam" id="PF20649">
    <property type="entry name" value="COG5_C"/>
    <property type="match status" value="1"/>
</dbReference>
<proteinExistence type="evidence at transcript level"/>
<dbReference type="InterPro" id="IPR019465">
    <property type="entry name" value="Cog5"/>
</dbReference>
<dbReference type="Pfam" id="PF10392">
    <property type="entry name" value="COG5_N"/>
    <property type="match status" value="1"/>
</dbReference>
<keyword evidence="4" id="KW-0472">Membrane</keyword>
<sequence length="817" mass="89278">MSAPTSVFTDFSKDGVYSPFLRDDFDVQQHTTELVQGVVIAEHLNKLSLGLSRVESELEQHVGEHYEELLAQAAGIDTLENSLAAIQARTQTLQAGVERVRARIVEPYYRLEKHTLMLARLQSSCELLRRLIRCLAVTSRLTAQLNNCPNELAKAATSISELEELYSDGELCGISVLEGSERLASTARDTVQQQATDMLHSGAITHNQTQVGTALQVFHNLGCLGTSVSGVVTELLQRLNNTIATSLDATAIADAASNAANTKKGMAPGKSVLPALGQTTQFRAALWASLEKLMDDIHNTVLMTHHLHKVLVKKRDPVSHVVFLDAVEQHCGRDLFSKVWMNITAELTKHFAIAATGSHFIRQALEVDYPKLVRLYGELWRRLETGASDMMLTTRPAAAAADTTTASAAAATAASTATDIEPERMLRASLQPLEAAFLSRSLSRLFDPVNLMFSSPTTPPTKQECDALIKTISSEVNVSSVDGVLSENVARNVLKAVQLLCSKCEQMMPVDRDATQVIGPSTEQQQLVVSTVNQLLYLRGQLDRALSASLSHLCLTPAALNTLKATVPALDAVMTAGVAPLFASISTAIQDILLTMHNEDFSSNESGASSSNLPCSLYLRELQTFLTRAATDYIAPFHSSNILRQHTDEASTRCLTLFVWHASLLRPVGDGGKLRLAADFAQLEEGISALCSKPSDLGQAYRLLRAVRPLLFLTPQHMIQVSSVGDLLPYSLILHLLFARAPPELRSPHQSANWSIGQYLSWLEQHPQESERLELIAGTLESYVTTVRRTGRTHYAPVYPVMVQALEEGMRRHGGVK</sequence>
<evidence type="ECO:0000256" key="4">
    <source>
        <dbReference type="ARBA" id="ARBA00023136"/>
    </source>
</evidence>
<dbReference type="GO" id="GO:0006891">
    <property type="term" value="P:intra-Golgi vesicle-mediated transport"/>
    <property type="evidence" value="ECO:0007669"/>
    <property type="project" value="InterPro"/>
</dbReference>
<evidence type="ECO:0000256" key="2">
    <source>
        <dbReference type="ARBA" id="ARBA00020974"/>
    </source>
</evidence>
<evidence type="ECO:0000313" key="7">
    <source>
        <dbReference type="EMBL" id="LAB69776.1"/>
    </source>
</evidence>
<dbReference type="InterPro" id="IPR049176">
    <property type="entry name" value="COG5_N"/>
</dbReference>
<dbReference type="GO" id="GO:0017119">
    <property type="term" value="C:Golgi transport complex"/>
    <property type="evidence" value="ECO:0007669"/>
    <property type="project" value="InterPro"/>
</dbReference>